<dbReference type="InterPro" id="IPR000515">
    <property type="entry name" value="MetI-like"/>
</dbReference>
<accession>A0A917K7Q6</accession>
<dbReference type="GO" id="GO:0005886">
    <property type="term" value="C:plasma membrane"/>
    <property type="evidence" value="ECO:0007669"/>
    <property type="project" value="UniProtKB-SubCell"/>
</dbReference>
<sequence length="335" mass="36627">MTVYLVRRLIQALFVVLAMSLIVFVGVYAIGDPVEILISPDADQIERERAIVALGLDLPLWQQYLVFLTNAVQGDLGRSFVFNEPALRLILQRMPATLELAFGATFLALVIGLPLGLYAGLRPNASASKTIMAGSILGFSLPTFWVGLMMIMVFAVQLGWLPSTGRGTTCSVLGFIGLQPCSSGVQWSFLTIDGLSHMVMPAVNLALFKISLVIRLTRAGVRETMLMDYVKFARAKGLSPARVTFVHVFKNIMIPVVTVVGLELGSTIAFSVVTESVFAWPGMGKLIIDSINVLDRPVIVAYLMIIVMMFITINLVVDLTYSLLDPRVRLENKGT</sequence>
<evidence type="ECO:0000313" key="9">
    <source>
        <dbReference type="EMBL" id="GGJ03094.1"/>
    </source>
</evidence>
<dbReference type="Proteomes" id="UP000661507">
    <property type="component" value="Unassembled WGS sequence"/>
</dbReference>
<evidence type="ECO:0000313" key="10">
    <source>
        <dbReference type="Proteomes" id="UP000661507"/>
    </source>
</evidence>
<dbReference type="Pfam" id="PF19300">
    <property type="entry name" value="BPD_transp_1_N"/>
    <property type="match status" value="1"/>
</dbReference>
<keyword evidence="4 7" id="KW-0812">Transmembrane</keyword>
<dbReference type="PANTHER" id="PTHR43163">
    <property type="entry name" value="DIPEPTIDE TRANSPORT SYSTEM PERMEASE PROTEIN DPPB-RELATED"/>
    <property type="match status" value="1"/>
</dbReference>
<reference evidence="9" key="2">
    <citation type="submission" date="2020-09" db="EMBL/GenBank/DDBJ databases">
        <authorList>
            <person name="Sun Q."/>
            <person name="Zhou Y."/>
        </authorList>
    </citation>
    <scope>NUCLEOTIDE SEQUENCE</scope>
    <source>
        <strain evidence="9">CGMCC 1.3617</strain>
    </source>
</reference>
<organism evidence="9 10">
    <name type="scientific">Neoroseomonas lacus</name>
    <dbReference type="NCBI Taxonomy" id="287609"/>
    <lineage>
        <taxon>Bacteria</taxon>
        <taxon>Pseudomonadati</taxon>
        <taxon>Pseudomonadota</taxon>
        <taxon>Alphaproteobacteria</taxon>
        <taxon>Acetobacterales</taxon>
        <taxon>Acetobacteraceae</taxon>
        <taxon>Neoroseomonas</taxon>
    </lineage>
</organism>
<evidence type="ECO:0000256" key="2">
    <source>
        <dbReference type="ARBA" id="ARBA00022448"/>
    </source>
</evidence>
<feature type="transmembrane region" description="Helical" evidence="7">
    <location>
        <begin position="198"/>
        <end position="217"/>
    </location>
</feature>
<dbReference type="Gene3D" id="1.10.3720.10">
    <property type="entry name" value="MetI-like"/>
    <property type="match status" value="1"/>
</dbReference>
<dbReference type="SUPFAM" id="SSF161098">
    <property type="entry name" value="MetI-like"/>
    <property type="match status" value="1"/>
</dbReference>
<dbReference type="Pfam" id="PF00528">
    <property type="entry name" value="BPD_transp_1"/>
    <property type="match status" value="1"/>
</dbReference>
<evidence type="ECO:0000256" key="5">
    <source>
        <dbReference type="ARBA" id="ARBA00022989"/>
    </source>
</evidence>
<keyword evidence="10" id="KW-1185">Reference proteome</keyword>
<comment type="similarity">
    <text evidence="7">Belongs to the binding-protein-dependent transport system permease family.</text>
</comment>
<feature type="domain" description="ABC transmembrane type-1" evidence="8">
    <location>
        <begin position="94"/>
        <end position="317"/>
    </location>
</feature>
<proteinExistence type="inferred from homology"/>
<evidence type="ECO:0000256" key="4">
    <source>
        <dbReference type="ARBA" id="ARBA00022692"/>
    </source>
</evidence>
<feature type="transmembrane region" description="Helical" evidence="7">
    <location>
        <begin position="100"/>
        <end position="121"/>
    </location>
</feature>
<evidence type="ECO:0000259" key="8">
    <source>
        <dbReference type="PROSITE" id="PS50928"/>
    </source>
</evidence>
<evidence type="ECO:0000256" key="3">
    <source>
        <dbReference type="ARBA" id="ARBA00022475"/>
    </source>
</evidence>
<dbReference type="CDD" id="cd06261">
    <property type="entry name" value="TM_PBP2"/>
    <property type="match status" value="1"/>
</dbReference>
<name>A0A917K7Q6_9PROT</name>
<dbReference type="EMBL" id="BMKW01000002">
    <property type="protein sequence ID" value="GGJ03094.1"/>
    <property type="molecule type" value="Genomic_DNA"/>
</dbReference>
<dbReference type="RefSeq" id="WP_188965599.1">
    <property type="nucleotide sequence ID" value="NZ_BMKW01000002.1"/>
</dbReference>
<feature type="transmembrane region" description="Helical" evidence="7">
    <location>
        <begin position="12"/>
        <end position="31"/>
    </location>
</feature>
<dbReference type="PROSITE" id="PS50928">
    <property type="entry name" value="ABC_TM1"/>
    <property type="match status" value="1"/>
</dbReference>
<feature type="transmembrane region" description="Helical" evidence="7">
    <location>
        <begin position="133"/>
        <end position="156"/>
    </location>
</feature>
<comment type="subcellular location">
    <subcellularLocation>
        <location evidence="1 7">Cell membrane</location>
        <topology evidence="1 7">Multi-pass membrane protein</topology>
    </subcellularLocation>
</comment>
<evidence type="ECO:0000256" key="7">
    <source>
        <dbReference type="RuleBase" id="RU363032"/>
    </source>
</evidence>
<evidence type="ECO:0000256" key="6">
    <source>
        <dbReference type="ARBA" id="ARBA00023136"/>
    </source>
</evidence>
<dbReference type="InterPro" id="IPR035906">
    <property type="entry name" value="MetI-like_sf"/>
</dbReference>
<keyword evidence="6 7" id="KW-0472">Membrane</keyword>
<protein>
    <submittedName>
        <fullName evidence="9">ABC transporter permease</fullName>
    </submittedName>
</protein>
<dbReference type="PANTHER" id="PTHR43163:SF2">
    <property type="entry name" value="ABC TRANSPORTER PERMEASE PROTEIN"/>
    <property type="match status" value="1"/>
</dbReference>
<reference evidence="9" key="1">
    <citation type="journal article" date="2014" name="Int. J. Syst. Evol. Microbiol.">
        <title>Complete genome sequence of Corynebacterium casei LMG S-19264T (=DSM 44701T), isolated from a smear-ripened cheese.</title>
        <authorList>
            <consortium name="US DOE Joint Genome Institute (JGI-PGF)"/>
            <person name="Walter F."/>
            <person name="Albersmeier A."/>
            <person name="Kalinowski J."/>
            <person name="Ruckert C."/>
        </authorList>
    </citation>
    <scope>NUCLEOTIDE SEQUENCE</scope>
    <source>
        <strain evidence="9">CGMCC 1.3617</strain>
    </source>
</reference>
<dbReference type="InterPro" id="IPR045621">
    <property type="entry name" value="BPD_transp_1_N"/>
</dbReference>
<dbReference type="AlphaFoldDB" id="A0A917K7Q6"/>
<keyword evidence="3" id="KW-1003">Cell membrane</keyword>
<comment type="caution">
    <text evidence="9">The sequence shown here is derived from an EMBL/GenBank/DDBJ whole genome shotgun (WGS) entry which is preliminary data.</text>
</comment>
<keyword evidence="2 7" id="KW-0813">Transport</keyword>
<evidence type="ECO:0000256" key="1">
    <source>
        <dbReference type="ARBA" id="ARBA00004651"/>
    </source>
</evidence>
<gene>
    <name evidence="9" type="ORF">GCM10011320_07490</name>
</gene>
<dbReference type="GO" id="GO:0055085">
    <property type="term" value="P:transmembrane transport"/>
    <property type="evidence" value="ECO:0007669"/>
    <property type="project" value="InterPro"/>
</dbReference>
<feature type="transmembrane region" description="Helical" evidence="7">
    <location>
        <begin position="299"/>
        <end position="324"/>
    </location>
</feature>
<feature type="transmembrane region" description="Helical" evidence="7">
    <location>
        <begin position="252"/>
        <end position="279"/>
    </location>
</feature>
<keyword evidence="5 7" id="KW-1133">Transmembrane helix</keyword>